<organism evidence="1 2">
    <name type="scientific">Hallella seregens ATCC 51272</name>
    <dbReference type="NCBI Taxonomy" id="1336250"/>
    <lineage>
        <taxon>Bacteria</taxon>
        <taxon>Pseudomonadati</taxon>
        <taxon>Bacteroidota</taxon>
        <taxon>Bacteroidia</taxon>
        <taxon>Bacteroidales</taxon>
        <taxon>Prevotellaceae</taxon>
        <taxon>Hallella</taxon>
    </lineage>
</organism>
<keyword evidence="2" id="KW-1185">Reference proteome</keyword>
<evidence type="ECO:0000313" key="1">
    <source>
        <dbReference type="EMBL" id="MFB9896814.1"/>
    </source>
</evidence>
<evidence type="ECO:0008006" key="3">
    <source>
        <dbReference type="Google" id="ProtNLM"/>
    </source>
</evidence>
<dbReference type="Proteomes" id="UP001589688">
    <property type="component" value="Unassembled WGS sequence"/>
</dbReference>
<name>A0ABV5ZJM1_9BACT</name>
<dbReference type="EMBL" id="JBHLZF010000001">
    <property type="protein sequence ID" value="MFB9896814.1"/>
    <property type="molecule type" value="Genomic_DNA"/>
</dbReference>
<protein>
    <recommendedName>
        <fullName evidence="3">DUF3887 domain-containing protein</fullName>
    </recommendedName>
</protein>
<proteinExistence type="predicted"/>
<dbReference type="RefSeq" id="WP_005847675.1">
    <property type="nucleotide sequence ID" value="NZ_JADU01000009.1"/>
</dbReference>
<gene>
    <name evidence="1" type="ORF">ACFFK8_03015</name>
</gene>
<evidence type="ECO:0000313" key="2">
    <source>
        <dbReference type="Proteomes" id="UP001589688"/>
    </source>
</evidence>
<reference evidence="1 2" key="1">
    <citation type="submission" date="2024-09" db="EMBL/GenBank/DDBJ databases">
        <authorList>
            <person name="Sun Q."/>
            <person name="Mori K."/>
        </authorList>
    </citation>
    <scope>NUCLEOTIDE SEQUENCE [LARGE SCALE GENOMIC DNA]</scope>
    <source>
        <strain evidence="1 2">ATCC 51272</strain>
    </source>
</reference>
<dbReference type="PROSITE" id="PS51257">
    <property type="entry name" value="PROKAR_LIPOPROTEIN"/>
    <property type="match status" value="1"/>
</dbReference>
<sequence>MMRWFAAAALAALLLVGCGESRQARGLVRDFMGRDMGLADAEVLEWSKMDSTFFVTDSVVQVMRVRAAAAGQLRAHGHAAYVAPTPKLHFIHVRYVAGGDTLRQTFYLDAGLTGVVGFKND</sequence>
<accession>A0ABV5ZJM1</accession>
<comment type="caution">
    <text evidence="1">The sequence shown here is derived from an EMBL/GenBank/DDBJ whole genome shotgun (WGS) entry which is preliminary data.</text>
</comment>